<evidence type="ECO:0000313" key="2">
    <source>
        <dbReference type="EMBL" id="CAA9272469.1"/>
    </source>
</evidence>
<dbReference type="AlphaFoldDB" id="A0A6J4JC87"/>
<name>A0A6J4JC87_9PROT</name>
<reference evidence="2" key="1">
    <citation type="submission" date="2020-02" db="EMBL/GenBank/DDBJ databases">
        <authorList>
            <person name="Meier V. D."/>
        </authorList>
    </citation>
    <scope>NUCLEOTIDE SEQUENCE</scope>
    <source>
        <strain evidence="2">AVDCRST_MAG04</strain>
    </source>
</reference>
<dbReference type="EMBL" id="CADCTL010000229">
    <property type="protein sequence ID" value="CAA9272469.1"/>
    <property type="molecule type" value="Genomic_DNA"/>
</dbReference>
<proteinExistence type="predicted"/>
<evidence type="ECO:0000256" key="1">
    <source>
        <dbReference type="SAM" id="MobiDB-lite"/>
    </source>
</evidence>
<organism evidence="2">
    <name type="scientific">uncultured Acetobacteraceae bacterium</name>
    <dbReference type="NCBI Taxonomy" id="169975"/>
    <lineage>
        <taxon>Bacteria</taxon>
        <taxon>Pseudomonadati</taxon>
        <taxon>Pseudomonadota</taxon>
        <taxon>Alphaproteobacteria</taxon>
        <taxon>Acetobacterales</taxon>
        <taxon>Acetobacteraceae</taxon>
        <taxon>environmental samples</taxon>
    </lineage>
</organism>
<sequence>GRQAGPARQPLPRRAAAGAEDRRRGGADDGGRARHGGGRQRGRPRGLPAQPRHRL</sequence>
<feature type="compositionally biased region" description="Low complexity" evidence="1">
    <location>
        <begin position="1"/>
        <end position="18"/>
    </location>
</feature>
<gene>
    <name evidence="2" type="ORF">AVDCRST_MAG04-3175</name>
</gene>
<feature type="compositionally biased region" description="Basic residues" evidence="1">
    <location>
        <begin position="33"/>
        <end position="44"/>
    </location>
</feature>
<feature type="compositionally biased region" description="Basic and acidic residues" evidence="1">
    <location>
        <begin position="19"/>
        <end position="32"/>
    </location>
</feature>
<accession>A0A6J4JC87</accession>
<feature type="non-terminal residue" evidence="2">
    <location>
        <position position="1"/>
    </location>
</feature>
<protein>
    <submittedName>
        <fullName evidence="2">Uncharacterized protein</fullName>
    </submittedName>
</protein>
<feature type="region of interest" description="Disordered" evidence="1">
    <location>
        <begin position="1"/>
        <end position="55"/>
    </location>
</feature>
<feature type="non-terminal residue" evidence="2">
    <location>
        <position position="55"/>
    </location>
</feature>